<reference evidence="1 2" key="1">
    <citation type="journal article" date="2024" name="Plant Biotechnol. J.">
        <title>Genome and CRISPR/Cas9 system of a widespread forest tree (Populus alba) in the world.</title>
        <authorList>
            <person name="Liu Y.J."/>
            <person name="Jiang P.F."/>
            <person name="Han X.M."/>
            <person name="Li X.Y."/>
            <person name="Wang H.M."/>
            <person name="Wang Y.J."/>
            <person name="Wang X.X."/>
            <person name="Zeng Q.Y."/>
        </authorList>
    </citation>
    <scope>NUCLEOTIDE SEQUENCE [LARGE SCALE GENOMIC DNA]</scope>
    <source>
        <strain evidence="2">cv. PAL-ZL1</strain>
    </source>
</reference>
<organism evidence="1 2">
    <name type="scientific">Populus alba</name>
    <name type="common">White poplar</name>
    <dbReference type="NCBI Taxonomy" id="43335"/>
    <lineage>
        <taxon>Eukaryota</taxon>
        <taxon>Viridiplantae</taxon>
        <taxon>Streptophyta</taxon>
        <taxon>Embryophyta</taxon>
        <taxon>Tracheophyta</taxon>
        <taxon>Spermatophyta</taxon>
        <taxon>Magnoliopsida</taxon>
        <taxon>eudicotyledons</taxon>
        <taxon>Gunneridae</taxon>
        <taxon>Pentapetalae</taxon>
        <taxon>rosids</taxon>
        <taxon>fabids</taxon>
        <taxon>Malpighiales</taxon>
        <taxon>Salicaceae</taxon>
        <taxon>Saliceae</taxon>
        <taxon>Populus</taxon>
    </lineage>
</organism>
<dbReference type="Proteomes" id="UP000309997">
    <property type="component" value="Unassembled WGS sequence"/>
</dbReference>
<gene>
    <name evidence="1" type="ORF">D5086_033766</name>
</gene>
<name>A0ACC4AHQ1_POPAL</name>
<evidence type="ECO:0000313" key="2">
    <source>
        <dbReference type="Proteomes" id="UP000309997"/>
    </source>
</evidence>
<evidence type="ECO:0000313" key="1">
    <source>
        <dbReference type="EMBL" id="KAL3565720.1"/>
    </source>
</evidence>
<comment type="caution">
    <text evidence="1">The sequence shown here is derived from an EMBL/GenBank/DDBJ whole genome shotgun (WGS) entry which is preliminary data.</text>
</comment>
<proteinExistence type="predicted"/>
<keyword evidence="2" id="KW-1185">Reference proteome</keyword>
<protein>
    <submittedName>
        <fullName evidence="1">Uncharacterized protein</fullName>
    </submittedName>
</protein>
<sequence length="164" mass="18485">MDPQNDTWRNSKNLILPKNRDEQDNHLNQGRHFSQGLMARAIGRVGVLLYEFCLATQQWLQSSLPPSSSMGSKLLHLSSFADVLDTCTTAIDLESSLGMHPVACQEVLESSNWCHGKIKPFGRWPVAGLPPWRPTWRCIGEDRVCKREPSTTFQILSFPSYASI</sequence>
<dbReference type="EMBL" id="RCHU02000019">
    <property type="protein sequence ID" value="KAL3565720.1"/>
    <property type="molecule type" value="Genomic_DNA"/>
</dbReference>
<accession>A0ACC4AHQ1</accession>